<evidence type="ECO:0000313" key="1">
    <source>
        <dbReference type="EMBL" id="ATL69902.1"/>
    </source>
</evidence>
<evidence type="ECO:0008006" key="3">
    <source>
        <dbReference type="Google" id="ProtNLM"/>
    </source>
</evidence>
<name>A0A291RRN5_9NOCA</name>
<dbReference type="EMBL" id="CP023778">
    <property type="protein sequence ID" value="ATL69902.1"/>
    <property type="molecule type" value="Genomic_DNA"/>
</dbReference>
<accession>A0A291RRN5</accession>
<evidence type="ECO:0000313" key="2">
    <source>
        <dbReference type="Proteomes" id="UP000221961"/>
    </source>
</evidence>
<proteinExistence type="predicted"/>
<sequence length="107" mass="11608">MRVRTMLQADIDQLTKLAGTLDTIGGAIDGIEVRGKDNEVAVAMPGSTVWRACIQASENVEGAYLRVAERMRGVAGKVRECGKSLAMTDEQFAAKMHELDFHASGRQ</sequence>
<organism evidence="1 2">
    <name type="scientific">Nocardia terpenica</name>
    <dbReference type="NCBI Taxonomy" id="455432"/>
    <lineage>
        <taxon>Bacteria</taxon>
        <taxon>Bacillati</taxon>
        <taxon>Actinomycetota</taxon>
        <taxon>Actinomycetes</taxon>
        <taxon>Mycobacteriales</taxon>
        <taxon>Nocardiaceae</taxon>
        <taxon>Nocardia</taxon>
    </lineage>
</organism>
<gene>
    <name evidence="1" type="ORF">CRH09_30740</name>
</gene>
<protein>
    <recommendedName>
        <fullName evidence="3">ESX-1 secretion-associated protein</fullName>
    </recommendedName>
</protein>
<dbReference type="AlphaFoldDB" id="A0A291RRN5"/>
<reference evidence="1 2" key="1">
    <citation type="submission" date="2017-10" db="EMBL/GenBank/DDBJ databases">
        <title>Comparative genomics between pathogenic Norcardia.</title>
        <authorList>
            <person name="Zeng L."/>
        </authorList>
    </citation>
    <scope>NUCLEOTIDE SEQUENCE [LARGE SCALE GENOMIC DNA]</scope>
    <source>
        <strain evidence="1 2">NC_YFY_NT001</strain>
    </source>
</reference>
<dbReference type="KEGG" id="ntp:CRH09_30740"/>
<dbReference type="Proteomes" id="UP000221961">
    <property type="component" value="Chromosome"/>
</dbReference>